<evidence type="ECO:0000256" key="3">
    <source>
        <dbReference type="ARBA" id="ARBA00050603"/>
    </source>
</evidence>
<dbReference type="AlphaFoldDB" id="A0A0G3YRU8"/>
<evidence type="ECO:0000313" key="12">
    <source>
        <dbReference type="Proteomes" id="UP000611459"/>
    </source>
</evidence>
<comment type="catalytic activity">
    <reaction evidence="4">
        <text>L-methionine sulfone + acetyl-CoA = N-acetyl-L-methionine sulfone + CoA + H(+)</text>
        <dbReference type="Rhea" id="RHEA:47656"/>
        <dbReference type="ChEBI" id="CHEBI:15378"/>
        <dbReference type="ChEBI" id="CHEBI:57287"/>
        <dbReference type="ChEBI" id="CHEBI:57288"/>
        <dbReference type="ChEBI" id="CHEBI:87824"/>
        <dbReference type="ChEBI" id="CHEBI:87825"/>
    </reaction>
</comment>
<dbReference type="OrthoDB" id="5459937at2"/>
<dbReference type="Proteomes" id="UP001220209">
    <property type="component" value="Chromosome 1"/>
</dbReference>
<evidence type="ECO:0000313" key="13">
    <source>
        <dbReference type="Proteomes" id="UP000664048"/>
    </source>
</evidence>
<keyword evidence="13" id="KW-1185">Reference proteome</keyword>
<evidence type="ECO:0000313" key="11">
    <source>
        <dbReference type="Proteomes" id="UP000494109"/>
    </source>
</evidence>
<dbReference type="EMBL" id="CABVQS010000064">
    <property type="protein sequence ID" value="VWD65369.1"/>
    <property type="molecule type" value="Genomic_DNA"/>
</dbReference>
<dbReference type="PANTHER" id="PTHR43072">
    <property type="entry name" value="N-ACETYLTRANSFERASE"/>
    <property type="match status" value="1"/>
</dbReference>
<reference evidence="8" key="5">
    <citation type="submission" date="2023-07" db="EMBL/GenBank/DDBJ databases">
        <title>A collection of bacterial strains from the Burkholderia cepacia Research Laboratory and Repository.</title>
        <authorList>
            <person name="Lipuma J."/>
            <person name="Spilker T."/>
            <person name="Caverly L."/>
        </authorList>
    </citation>
    <scope>NUCLEOTIDE SEQUENCE</scope>
    <source>
        <strain evidence="8">AU44979</strain>
    </source>
</reference>
<evidence type="ECO:0000256" key="4">
    <source>
        <dbReference type="ARBA" id="ARBA00051334"/>
    </source>
</evidence>
<dbReference type="Proteomes" id="UP001172109">
    <property type="component" value="Unassembled WGS sequence"/>
</dbReference>
<dbReference type="EMBL" id="JAUJQS010000006">
    <property type="protein sequence ID" value="MDN7564919.1"/>
    <property type="molecule type" value="Genomic_DNA"/>
</dbReference>
<dbReference type="InterPro" id="IPR016181">
    <property type="entry name" value="Acyl_CoA_acyltransferase"/>
</dbReference>
<evidence type="ECO:0000313" key="9">
    <source>
        <dbReference type="EMBL" id="VWD65369.1"/>
    </source>
</evidence>
<evidence type="ECO:0000313" key="6">
    <source>
        <dbReference type="EMBL" id="MBK1934002.1"/>
    </source>
</evidence>
<dbReference type="CDD" id="cd04301">
    <property type="entry name" value="NAT_SF"/>
    <property type="match status" value="1"/>
</dbReference>
<dbReference type="SUPFAM" id="SSF55729">
    <property type="entry name" value="Acyl-CoA N-acyltransferases (Nat)"/>
    <property type="match status" value="1"/>
</dbReference>
<dbReference type="EMBL" id="JAENIB010000017">
    <property type="protein sequence ID" value="MBK1934002.1"/>
    <property type="molecule type" value="Genomic_DNA"/>
</dbReference>
<accession>A0A0G3YRU8</accession>
<evidence type="ECO:0000256" key="1">
    <source>
        <dbReference type="ARBA" id="ARBA00022679"/>
    </source>
</evidence>
<name>A0A0G3YRU8_9BURK</name>
<sequence length="182" mass="19827">MNSPKQRDDVRLIDCSEAEHAPAILEILNDAIANSTALYDYKPRPPEAMVAWFAAKRAGGFPVIGAVDASGTLLGFASWGTFRAFPAFKYTVEHSVYVHRDQRGRGLGEVLLREVVRRAREAQVHVVVGCIDATNAGSIALHTKLGFVHSGTITQAGFKFGRWLDAAFYQLTLDTPAQPVDG</sequence>
<proteinExistence type="predicted"/>
<dbReference type="InterPro" id="IPR000182">
    <property type="entry name" value="GNAT_dom"/>
</dbReference>
<evidence type="ECO:0000256" key="2">
    <source>
        <dbReference type="ARBA" id="ARBA00023315"/>
    </source>
</evidence>
<dbReference type="RefSeq" id="WP_039348343.1">
    <property type="nucleotide sequence ID" value="NZ_AP018358.1"/>
</dbReference>
<dbReference type="PROSITE" id="PS51186">
    <property type="entry name" value="GNAT"/>
    <property type="match status" value="1"/>
</dbReference>
<reference evidence="10 14" key="4">
    <citation type="submission" date="2021-12" db="EMBL/GenBank/DDBJ databases">
        <title>Genomic and phenotypic characterization of three Burkholderia contaminans isolates recovered from different sources.</title>
        <authorList>
            <person name="Lopez De Volder A."/>
            <person name="Fan Y."/>
            <person name="Nunvar J."/>
            <person name="Herrera T."/>
            <person name="Timp W."/>
            <person name="Degrossi J."/>
        </authorList>
    </citation>
    <scope>NUCLEOTIDE SEQUENCE [LARGE SCALE GENOMIC DNA]</scope>
    <source>
        <strain evidence="10 14">LMG 23361</strain>
    </source>
</reference>
<dbReference type="FunFam" id="3.40.630.30:FF:000026">
    <property type="entry name" value="Phosphinothricin acetyltransferase"/>
    <property type="match status" value="1"/>
</dbReference>
<evidence type="ECO:0000313" key="10">
    <source>
        <dbReference type="EMBL" id="WFN16175.1"/>
    </source>
</evidence>
<evidence type="ECO:0000313" key="8">
    <source>
        <dbReference type="EMBL" id="MDN7564919.1"/>
    </source>
</evidence>
<comment type="catalytic activity">
    <reaction evidence="3">
        <text>L-methionine sulfoximine + acetyl-CoA = N-acetyl-L-methionine sulfoximine + CoA + H(+)</text>
        <dbReference type="Rhea" id="RHEA:47660"/>
        <dbReference type="ChEBI" id="CHEBI:15378"/>
        <dbReference type="ChEBI" id="CHEBI:57287"/>
        <dbReference type="ChEBI" id="CHEBI:57288"/>
        <dbReference type="ChEBI" id="CHEBI:87826"/>
        <dbReference type="ChEBI" id="CHEBI:87827"/>
    </reaction>
</comment>
<evidence type="ECO:0000259" key="5">
    <source>
        <dbReference type="PROSITE" id="PS51186"/>
    </source>
</evidence>
<dbReference type="Pfam" id="PF00583">
    <property type="entry name" value="Acetyltransf_1"/>
    <property type="match status" value="1"/>
</dbReference>
<reference evidence="6" key="2">
    <citation type="submission" date="2021-01" db="EMBL/GenBank/DDBJ databases">
        <title>Outbreak of Burkholderia contaminns endophthalmitis traced to a clinical ventilation system.</title>
        <authorList>
            <person name="Lipuma J."/>
            <person name="Spilker T."/>
            <person name="Kratholm J."/>
        </authorList>
    </citation>
    <scope>NUCLEOTIDE SEQUENCE</scope>
    <source>
        <strain evidence="6">HI4954</strain>
    </source>
</reference>
<dbReference type="GO" id="GO:0016747">
    <property type="term" value="F:acyltransferase activity, transferring groups other than amino-acyl groups"/>
    <property type="evidence" value="ECO:0007669"/>
    <property type="project" value="InterPro"/>
</dbReference>
<dbReference type="GeneID" id="93192602"/>
<dbReference type="EMBL" id="CP090640">
    <property type="protein sequence ID" value="WFN16175.1"/>
    <property type="molecule type" value="Genomic_DNA"/>
</dbReference>
<organism evidence="6 12">
    <name type="scientific">Burkholderia contaminans</name>
    <dbReference type="NCBI Taxonomy" id="488447"/>
    <lineage>
        <taxon>Bacteria</taxon>
        <taxon>Pseudomonadati</taxon>
        <taxon>Pseudomonadota</taxon>
        <taxon>Betaproteobacteria</taxon>
        <taxon>Burkholderiales</taxon>
        <taxon>Burkholderiaceae</taxon>
        <taxon>Burkholderia</taxon>
        <taxon>Burkholderia cepacia complex</taxon>
    </lineage>
</organism>
<evidence type="ECO:0000313" key="14">
    <source>
        <dbReference type="Proteomes" id="UP001220209"/>
    </source>
</evidence>
<gene>
    <name evidence="9" type="ORF">BCO71033_07347</name>
    <name evidence="7" type="ORF">J4M89_14740</name>
    <name evidence="6" type="ORF">JIN94_29375</name>
    <name evidence="10" type="ORF">LXE91_10580</name>
    <name evidence="8" type="ORF">QZM56_10470</name>
</gene>
<protein>
    <submittedName>
        <fullName evidence="6 8">N-acetyltransferase</fullName>
    </submittedName>
</protein>
<dbReference type="Proteomes" id="UP000664048">
    <property type="component" value="Unassembled WGS sequence"/>
</dbReference>
<feature type="domain" description="N-acetyltransferase" evidence="5">
    <location>
        <begin position="10"/>
        <end position="174"/>
    </location>
</feature>
<dbReference type="Proteomes" id="UP000611459">
    <property type="component" value="Unassembled WGS sequence"/>
</dbReference>
<dbReference type="KEGG" id="bcon:NL30_09905"/>
<dbReference type="EMBL" id="JAGEMX010000004">
    <property type="protein sequence ID" value="MBO1830628.1"/>
    <property type="molecule type" value="Genomic_DNA"/>
</dbReference>
<dbReference type="PANTHER" id="PTHR43072:SF23">
    <property type="entry name" value="UPF0039 PROTEIN C11D3.02C"/>
    <property type="match status" value="1"/>
</dbReference>
<evidence type="ECO:0000313" key="7">
    <source>
        <dbReference type="EMBL" id="MBO1830628.1"/>
    </source>
</evidence>
<dbReference type="Gene3D" id="3.40.630.30">
    <property type="match status" value="1"/>
</dbReference>
<reference evidence="7 13" key="3">
    <citation type="submission" date="2021-03" db="EMBL/GenBank/DDBJ databases">
        <title>Clinical course, treatment and visual outcome of an outbreak of Burkholderia contaminans endophthalmitis following cataract surgery.</title>
        <authorList>
            <person name="Lind C."/>
            <person name="Olsen K."/>
            <person name="Angelsen N.K."/>
            <person name="Krefting E.A."/>
            <person name="Fossen K."/>
            <person name="Gravningen K."/>
            <person name="Depoorter E."/>
            <person name="Vandamme P."/>
            <person name="Bertelsen G."/>
        </authorList>
    </citation>
    <scope>NUCLEOTIDE SEQUENCE [LARGE SCALE GENOMIC DNA]</scope>
    <source>
        <strain evidence="7 13">51242556</strain>
    </source>
</reference>
<keyword evidence="2" id="KW-0012">Acyltransferase</keyword>
<dbReference type="Proteomes" id="UP000494109">
    <property type="component" value="Unassembled WGS sequence"/>
</dbReference>
<keyword evidence="1 9" id="KW-0808">Transferase</keyword>
<reference evidence="9 11" key="1">
    <citation type="submission" date="2019-09" db="EMBL/GenBank/DDBJ databases">
        <authorList>
            <person name="Depoorter E."/>
        </authorList>
    </citation>
    <scope>NUCLEOTIDE SEQUENCE [LARGE SCALE GENOMIC DNA]</scope>
    <source>
        <strain evidence="9">R-71033</strain>
    </source>
</reference>